<dbReference type="PANTHER" id="PTHR13650:SF0">
    <property type="entry name" value="SPATACSIN"/>
    <property type="match status" value="1"/>
</dbReference>
<feature type="compositionally biased region" description="Polar residues" evidence="1">
    <location>
        <begin position="916"/>
        <end position="929"/>
    </location>
</feature>
<dbReference type="AlphaFoldDB" id="A0AA35TPF7"/>
<keyword evidence="3" id="KW-1185">Reference proteome</keyword>
<proteinExistence type="predicted"/>
<evidence type="ECO:0000256" key="1">
    <source>
        <dbReference type="SAM" id="MobiDB-lite"/>
    </source>
</evidence>
<dbReference type="EMBL" id="CASHTH010003922">
    <property type="protein sequence ID" value="CAI8051346.1"/>
    <property type="molecule type" value="Genomic_DNA"/>
</dbReference>
<feature type="region of interest" description="Disordered" evidence="1">
    <location>
        <begin position="451"/>
        <end position="479"/>
    </location>
</feature>
<feature type="region of interest" description="Disordered" evidence="1">
    <location>
        <begin position="289"/>
        <end position="315"/>
    </location>
</feature>
<feature type="region of interest" description="Disordered" evidence="1">
    <location>
        <begin position="60"/>
        <end position="95"/>
    </location>
</feature>
<dbReference type="InterPro" id="IPR028103">
    <property type="entry name" value="Spatacsin"/>
</dbReference>
<sequence length="1179" mass="130291">GGEKSPLLTDNGGGDGRGRYRTVSGASVDSAPPAPPSSRPSLSLTSLTGYVQQLRAYLPNAPTTGIQGPVPGEEEVKEDGEVSQSSLVSPPGSPVLDRKLTSHWNQMDTKEVVKDALLRGCLPLAQVYLLHHSSSSNNKPSLSVRESATLPAMLAIGSGFVLEALENRSLQLATSLLTQMCMDVPTSLRQVCFHTINRPLRDFLAGELKERDWLSEKESQALDYLHLLESYHPLQSYEEAQTIQSQHKTRPMAYQSTSLPFVPGILTKTTSLPPVGDLHQLYPETFGGTHTLTHTDTSSSSLLSPTTTTTSSSPTSPPALYLQVPLCVVLNWDTPTRQQLLYEVFVLRNQTHGTECEQLVGKEQVFDYVVRHNDSESALRFVMSRVPPLGSPSPYPTEIVSLCSNLPQCAGHLRDSILDELARQGVLIPSELQSLPVLLARLGRTHSLFSHPHPLSKHQDHTPLSAEAPPTPSGSSEGEITTAGALLSLEDFHSSFIHYCITNGFTSLLYHYLDWYSLALDEGSMSSLGLTEKAEEQPWVDTLLKFRLLALNSTEPGAVFQASLACGRLLLRVQRGVVMEMLQFNKTLMALATLMYAPVPIEELQHYPTLQAALFPPPPTSLTAAQSQDISLYKLLQGTVPFDVSRLFKWQPTNTLATMEDTADGPPVIPHFSQPRLADRHARVEHLTYLHYLSRGQPSFAFANFMAAKLLGRSNTTKRIDRAVCRVYRLAMQDFTNHRLVSSCAAFLEMVDRESRLLRVDIQAAVRIARYSSLSPPEAEKLYHRSRALEETQQSNAKIASQFIQMYGSTEGQGVASGLLQQLETATHNLISSSSIDRCCLEAEEQWSLVQAFCSCHSLPPSAAYLTVCAEDGQWLPLLCHAQLHQVPPQKVLPIIEKSFSNPHIQEHLRLALSSMDPTGPTTLASSQRGGKGFPERPKTRRRRANTRARLTQGLQQQTLLRTKPDIRAKLYSKIGLQRERSPQPDSAKQDKTPTEQPLTSTRTIAGDPGEGESPPALSPDNLPDDLFAILFKCQSHSCPWRALLAHAVALQRPLLAILAACNQEAVMVDCLCVWLYCTLGVEQLSKATVLLGLMGEHKEKEGKAYLSPRVQWHHWSPQDLALMLAVSLQLPVSHTAPHFTLAFLYFDQNNPLLSFFKFHEQFHSLLQPGPLQEPSPRV</sequence>
<feature type="region of interest" description="Disordered" evidence="1">
    <location>
        <begin position="1"/>
        <end position="43"/>
    </location>
</feature>
<feature type="compositionally biased region" description="Basic and acidic residues" evidence="1">
    <location>
        <begin position="977"/>
        <end position="994"/>
    </location>
</feature>
<evidence type="ECO:0000313" key="2">
    <source>
        <dbReference type="EMBL" id="CAI8051346.1"/>
    </source>
</evidence>
<feature type="compositionally biased region" description="Polar residues" evidence="1">
    <location>
        <begin position="995"/>
        <end position="1004"/>
    </location>
</feature>
<reference evidence="2" key="1">
    <citation type="submission" date="2023-03" db="EMBL/GenBank/DDBJ databases">
        <authorList>
            <person name="Steffen K."/>
            <person name="Cardenas P."/>
        </authorList>
    </citation>
    <scope>NUCLEOTIDE SEQUENCE</scope>
</reference>
<gene>
    <name evidence="2" type="ORF">GBAR_LOCUS28121</name>
</gene>
<protein>
    <submittedName>
        <fullName evidence="2">Spatacsin</fullName>
    </submittedName>
</protein>
<feature type="compositionally biased region" description="Low complexity" evidence="1">
    <location>
        <begin position="948"/>
        <end position="960"/>
    </location>
</feature>
<dbReference type="PANTHER" id="PTHR13650">
    <property type="entry name" value="SPATACSIN"/>
    <property type="match status" value="1"/>
</dbReference>
<evidence type="ECO:0000313" key="3">
    <source>
        <dbReference type="Proteomes" id="UP001174909"/>
    </source>
</evidence>
<feature type="compositionally biased region" description="Low complexity" evidence="1">
    <location>
        <begin position="289"/>
        <end position="314"/>
    </location>
</feature>
<accession>A0AA35TPF7</accession>
<dbReference type="Proteomes" id="UP001174909">
    <property type="component" value="Unassembled WGS sequence"/>
</dbReference>
<name>A0AA35TPF7_GEOBA</name>
<dbReference type="GO" id="GO:0007268">
    <property type="term" value="P:chemical synaptic transmission"/>
    <property type="evidence" value="ECO:0007669"/>
    <property type="project" value="TreeGrafter"/>
</dbReference>
<dbReference type="GO" id="GO:0008088">
    <property type="term" value="P:axo-dendritic transport"/>
    <property type="evidence" value="ECO:0007669"/>
    <property type="project" value="TreeGrafter"/>
</dbReference>
<dbReference type="GO" id="GO:0048489">
    <property type="term" value="P:synaptic vesicle transport"/>
    <property type="evidence" value="ECO:0007669"/>
    <property type="project" value="TreeGrafter"/>
</dbReference>
<dbReference type="GO" id="GO:0045202">
    <property type="term" value="C:synapse"/>
    <property type="evidence" value="ECO:0007669"/>
    <property type="project" value="TreeGrafter"/>
</dbReference>
<feature type="region of interest" description="Disordered" evidence="1">
    <location>
        <begin position="914"/>
        <end position="960"/>
    </location>
</feature>
<feature type="region of interest" description="Disordered" evidence="1">
    <location>
        <begin position="973"/>
        <end position="1019"/>
    </location>
</feature>
<organism evidence="2 3">
    <name type="scientific">Geodia barretti</name>
    <name type="common">Barrett's horny sponge</name>
    <dbReference type="NCBI Taxonomy" id="519541"/>
    <lineage>
        <taxon>Eukaryota</taxon>
        <taxon>Metazoa</taxon>
        <taxon>Porifera</taxon>
        <taxon>Demospongiae</taxon>
        <taxon>Heteroscleromorpha</taxon>
        <taxon>Tetractinellida</taxon>
        <taxon>Astrophorina</taxon>
        <taxon>Geodiidae</taxon>
        <taxon>Geodia</taxon>
    </lineage>
</organism>
<dbReference type="GO" id="GO:0005737">
    <property type="term" value="C:cytoplasm"/>
    <property type="evidence" value="ECO:0007669"/>
    <property type="project" value="TreeGrafter"/>
</dbReference>
<comment type="caution">
    <text evidence="2">The sequence shown here is derived from an EMBL/GenBank/DDBJ whole genome shotgun (WGS) entry which is preliminary data.</text>
</comment>
<feature type="non-terminal residue" evidence="2">
    <location>
        <position position="1179"/>
    </location>
</feature>